<keyword evidence="1 3" id="KW-0863">Zinc-finger</keyword>
<feature type="domain" description="RING-type" evidence="4">
    <location>
        <begin position="22"/>
        <end position="61"/>
    </location>
</feature>
<keyword evidence="2" id="KW-0862">Zinc</keyword>
<dbReference type="InterPro" id="IPR013083">
    <property type="entry name" value="Znf_RING/FYVE/PHD"/>
</dbReference>
<keyword evidence="1 3" id="KW-0479">Metal-binding</keyword>
<dbReference type="EMBL" id="OC917866">
    <property type="protein sequence ID" value="CAD7648167.1"/>
    <property type="molecule type" value="Genomic_DNA"/>
</dbReference>
<name>A0A7R9LX10_9ACAR</name>
<organism evidence="5">
    <name type="scientific">Oppiella nova</name>
    <dbReference type="NCBI Taxonomy" id="334625"/>
    <lineage>
        <taxon>Eukaryota</taxon>
        <taxon>Metazoa</taxon>
        <taxon>Ecdysozoa</taxon>
        <taxon>Arthropoda</taxon>
        <taxon>Chelicerata</taxon>
        <taxon>Arachnida</taxon>
        <taxon>Acari</taxon>
        <taxon>Acariformes</taxon>
        <taxon>Sarcoptiformes</taxon>
        <taxon>Oribatida</taxon>
        <taxon>Brachypylina</taxon>
        <taxon>Oppioidea</taxon>
        <taxon>Oppiidae</taxon>
        <taxon>Oppiella</taxon>
    </lineage>
</organism>
<accession>A0A7R9LX10</accession>
<dbReference type="PROSITE" id="PS50089">
    <property type="entry name" value="ZF_RING_2"/>
    <property type="match status" value="1"/>
</dbReference>
<dbReference type="EMBL" id="CAJPVJ010003041">
    <property type="protein sequence ID" value="CAG2167110.1"/>
    <property type="molecule type" value="Genomic_DNA"/>
</dbReference>
<protein>
    <recommendedName>
        <fullName evidence="4">RING-type domain-containing protein</fullName>
    </recommendedName>
</protein>
<dbReference type="PANTHER" id="PTHR10131:SF94">
    <property type="entry name" value="TNF RECEPTOR-ASSOCIATED FACTOR 4"/>
    <property type="match status" value="1"/>
</dbReference>
<proteinExistence type="predicted"/>
<dbReference type="Pfam" id="PF13923">
    <property type="entry name" value="zf-C3HC4_2"/>
    <property type="match status" value="1"/>
</dbReference>
<dbReference type="AlphaFoldDB" id="A0A7R9LX10"/>
<evidence type="ECO:0000313" key="5">
    <source>
        <dbReference type="EMBL" id="CAD7648167.1"/>
    </source>
</evidence>
<gene>
    <name evidence="5" type="ORF">ONB1V03_LOCUS6622</name>
</gene>
<evidence type="ECO:0000256" key="1">
    <source>
        <dbReference type="ARBA" id="ARBA00022771"/>
    </source>
</evidence>
<sequence>MSGLDKNRVIGVTDEELDEYTCGICLEVFVDPVVTQCCQQTYCSECMYGWLSDHNTCPNDRKELSREGLGRAPRFVVNLLNNMKVKCDFYANGCKSVVKMSELSQHIDYCDYNESRKCATCHLPIDGNTQHNCIENLLIHNKSLCDEIKRIQSDNHKLSMCGVIELARKDLDNCSVKSRKNISSIEMELCIKSTKEVISRCNSFMDISTHIHNVLNDNTDDTANRLWHCIAFSKHGGESLVTSKQYCHLVCGLLHIEAYYALHNAISTDV</sequence>
<evidence type="ECO:0000256" key="3">
    <source>
        <dbReference type="PROSITE-ProRule" id="PRU00175"/>
    </source>
</evidence>
<dbReference type="InterPro" id="IPR001841">
    <property type="entry name" value="Znf_RING"/>
</dbReference>
<evidence type="ECO:0000256" key="2">
    <source>
        <dbReference type="ARBA" id="ARBA00022833"/>
    </source>
</evidence>
<evidence type="ECO:0000259" key="4">
    <source>
        <dbReference type="PROSITE" id="PS50089"/>
    </source>
</evidence>
<dbReference type="OrthoDB" id="6511708at2759"/>
<keyword evidence="6" id="KW-1185">Reference proteome</keyword>
<dbReference type="GO" id="GO:0008270">
    <property type="term" value="F:zinc ion binding"/>
    <property type="evidence" value="ECO:0007669"/>
    <property type="project" value="UniProtKB-KW"/>
</dbReference>
<dbReference type="PANTHER" id="PTHR10131">
    <property type="entry name" value="TNF RECEPTOR ASSOCIATED FACTOR"/>
    <property type="match status" value="1"/>
</dbReference>
<evidence type="ECO:0000313" key="6">
    <source>
        <dbReference type="Proteomes" id="UP000728032"/>
    </source>
</evidence>
<dbReference type="SUPFAM" id="SSF57850">
    <property type="entry name" value="RING/U-box"/>
    <property type="match status" value="1"/>
</dbReference>
<dbReference type="Proteomes" id="UP000728032">
    <property type="component" value="Unassembled WGS sequence"/>
</dbReference>
<reference evidence="5" key="1">
    <citation type="submission" date="2020-11" db="EMBL/GenBank/DDBJ databases">
        <authorList>
            <person name="Tran Van P."/>
        </authorList>
    </citation>
    <scope>NUCLEOTIDE SEQUENCE</scope>
</reference>
<dbReference type="Gene3D" id="3.30.40.10">
    <property type="entry name" value="Zinc/RING finger domain, C3HC4 (zinc finger)"/>
    <property type="match status" value="2"/>
</dbReference>